<dbReference type="RefSeq" id="WP_015746137.1">
    <property type="nucleotide sequence ID" value="NC_013235.1"/>
</dbReference>
<accession>C8X9F3</accession>
<evidence type="ECO:0000256" key="1">
    <source>
        <dbReference type="ARBA" id="ARBA00022553"/>
    </source>
</evidence>
<proteinExistence type="predicted"/>
<dbReference type="SMART" id="SM00421">
    <property type="entry name" value="HTH_LUXR"/>
    <property type="match status" value="1"/>
</dbReference>
<dbReference type="InterPro" id="IPR039420">
    <property type="entry name" value="WalR-like"/>
</dbReference>
<feature type="domain" description="Response regulatory" evidence="6">
    <location>
        <begin position="2"/>
        <end position="122"/>
    </location>
</feature>
<dbReference type="KEGG" id="nml:Namu_0810"/>
<organism evidence="7 8">
    <name type="scientific">Nakamurella multipartita (strain ATCC 700099 / DSM 44233 / CIP 104796 / JCM 9543 / NBRC 105858 / Y-104)</name>
    <name type="common">Microsphaera multipartita</name>
    <dbReference type="NCBI Taxonomy" id="479431"/>
    <lineage>
        <taxon>Bacteria</taxon>
        <taxon>Bacillati</taxon>
        <taxon>Actinomycetota</taxon>
        <taxon>Actinomycetes</taxon>
        <taxon>Nakamurellales</taxon>
        <taxon>Nakamurellaceae</taxon>
        <taxon>Nakamurella</taxon>
    </lineage>
</organism>
<evidence type="ECO:0000313" key="8">
    <source>
        <dbReference type="Proteomes" id="UP000002218"/>
    </source>
</evidence>
<keyword evidence="4" id="KW-0804">Transcription</keyword>
<evidence type="ECO:0000256" key="3">
    <source>
        <dbReference type="ARBA" id="ARBA00023125"/>
    </source>
</evidence>
<dbReference type="eggNOG" id="COG2197">
    <property type="taxonomic scope" value="Bacteria"/>
</dbReference>
<dbReference type="SMART" id="SM00448">
    <property type="entry name" value="REC"/>
    <property type="match status" value="1"/>
</dbReference>
<sequence>MRVIIAEDEVLLREGIARILADEGYDVVALAGSRDELIGKVAAHRPDLVVTDIRMPPDFTDEGLVAARQIRRAHPGTAVIVLSQHVDTAGAVELLGDGAAGVGYLLKRRVMKLDDFIDSVQRVAAGGSAIDPEVISAMVHREVRDRRDDGIAALTPRRLEVLGLMAQGYSNARIARELVVTEKAVARSIALIFQTLDLPPDPDEHRRVLAVMRYLNRDR</sequence>
<dbReference type="PANTHER" id="PTHR43214">
    <property type="entry name" value="TWO-COMPONENT RESPONSE REGULATOR"/>
    <property type="match status" value="1"/>
</dbReference>
<dbReference type="PRINTS" id="PR00038">
    <property type="entry name" value="HTHLUXR"/>
</dbReference>
<dbReference type="Pfam" id="PF00072">
    <property type="entry name" value="Response_reg"/>
    <property type="match status" value="1"/>
</dbReference>
<evidence type="ECO:0000256" key="2">
    <source>
        <dbReference type="ARBA" id="ARBA00023015"/>
    </source>
</evidence>
<dbReference type="PROSITE" id="PS50110">
    <property type="entry name" value="RESPONSE_REGULATORY"/>
    <property type="match status" value="1"/>
</dbReference>
<dbReference type="InterPro" id="IPR058245">
    <property type="entry name" value="NreC/VraR/RcsB-like_REC"/>
</dbReference>
<dbReference type="SUPFAM" id="SSF46894">
    <property type="entry name" value="C-terminal effector domain of the bipartite response regulators"/>
    <property type="match status" value="1"/>
</dbReference>
<keyword evidence="8" id="KW-1185">Reference proteome</keyword>
<protein>
    <submittedName>
        <fullName evidence="7">Two component transcriptional regulator, LuxR family</fullName>
    </submittedName>
</protein>
<dbReference type="GO" id="GO:0003677">
    <property type="term" value="F:DNA binding"/>
    <property type="evidence" value="ECO:0007669"/>
    <property type="project" value="UniProtKB-KW"/>
</dbReference>
<dbReference type="OrthoDB" id="9808843at2"/>
<evidence type="ECO:0000256" key="4">
    <source>
        <dbReference type="ARBA" id="ARBA00023163"/>
    </source>
</evidence>
<dbReference type="InterPro" id="IPR001789">
    <property type="entry name" value="Sig_transdc_resp-reg_receiver"/>
</dbReference>
<keyword evidence="1 5" id="KW-0597">Phosphoprotein</keyword>
<dbReference type="InterPro" id="IPR016032">
    <property type="entry name" value="Sig_transdc_resp-reg_C-effctor"/>
</dbReference>
<dbReference type="InParanoid" id="C8X9F3"/>
<evidence type="ECO:0000259" key="6">
    <source>
        <dbReference type="PROSITE" id="PS50110"/>
    </source>
</evidence>
<dbReference type="PANTHER" id="PTHR43214:SF24">
    <property type="entry name" value="TRANSCRIPTIONAL REGULATORY PROTEIN NARL-RELATED"/>
    <property type="match status" value="1"/>
</dbReference>
<dbReference type="AlphaFoldDB" id="C8X9F3"/>
<dbReference type="STRING" id="479431.Namu_0810"/>
<dbReference type="GO" id="GO:0006355">
    <property type="term" value="P:regulation of DNA-templated transcription"/>
    <property type="evidence" value="ECO:0007669"/>
    <property type="project" value="InterPro"/>
</dbReference>
<dbReference type="GO" id="GO:0000160">
    <property type="term" value="P:phosphorelay signal transduction system"/>
    <property type="evidence" value="ECO:0007669"/>
    <property type="project" value="InterPro"/>
</dbReference>
<dbReference type="EMBL" id="CP001737">
    <property type="protein sequence ID" value="ACV77221.1"/>
    <property type="molecule type" value="Genomic_DNA"/>
</dbReference>
<name>C8X9F3_NAKMY</name>
<dbReference type="Proteomes" id="UP000002218">
    <property type="component" value="Chromosome"/>
</dbReference>
<dbReference type="Gene3D" id="3.40.50.2300">
    <property type="match status" value="1"/>
</dbReference>
<dbReference type="InterPro" id="IPR011006">
    <property type="entry name" value="CheY-like_superfamily"/>
</dbReference>
<evidence type="ECO:0000256" key="5">
    <source>
        <dbReference type="PROSITE-ProRule" id="PRU00169"/>
    </source>
</evidence>
<dbReference type="InterPro" id="IPR000792">
    <property type="entry name" value="Tscrpt_reg_LuxR_C"/>
</dbReference>
<gene>
    <name evidence="7" type="ordered locus">Namu_0810</name>
</gene>
<evidence type="ECO:0000313" key="7">
    <source>
        <dbReference type="EMBL" id="ACV77221.1"/>
    </source>
</evidence>
<dbReference type="Pfam" id="PF00196">
    <property type="entry name" value="GerE"/>
    <property type="match status" value="1"/>
</dbReference>
<keyword evidence="3" id="KW-0238">DNA-binding</keyword>
<reference evidence="8" key="1">
    <citation type="submission" date="2009-09" db="EMBL/GenBank/DDBJ databases">
        <title>The complete genome of Nakamurella multipartita DSM 44233.</title>
        <authorList>
            <consortium name="US DOE Joint Genome Institute (JGI-PGF)"/>
            <person name="Lucas S."/>
            <person name="Copeland A."/>
            <person name="Lapidus A."/>
            <person name="Glavina del Rio T."/>
            <person name="Dalin E."/>
            <person name="Tice H."/>
            <person name="Bruce D."/>
            <person name="Goodwin L."/>
            <person name="Pitluck S."/>
            <person name="Kyrpides N."/>
            <person name="Mavromatis K."/>
            <person name="Ivanova N."/>
            <person name="Ovchinnikova G."/>
            <person name="Sims D."/>
            <person name="Meincke L."/>
            <person name="Brettin T."/>
            <person name="Detter J.C."/>
            <person name="Han C."/>
            <person name="Larimer F."/>
            <person name="Land M."/>
            <person name="Hauser L."/>
            <person name="Markowitz V."/>
            <person name="Cheng J.-F."/>
            <person name="Hugenholtz P."/>
            <person name="Woyke T."/>
            <person name="Wu D."/>
            <person name="Klenk H.-P."/>
            <person name="Eisen J.A."/>
        </authorList>
    </citation>
    <scope>NUCLEOTIDE SEQUENCE [LARGE SCALE GENOMIC DNA]</scope>
    <source>
        <strain evidence="8">ATCC 700099 / DSM 44233 / CIP 104796 / JCM 9543 / NBRC 105858 / Y-104</strain>
    </source>
</reference>
<reference evidence="7 8" key="2">
    <citation type="journal article" date="2010" name="Stand. Genomic Sci.">
        <title>Complete genome sequence of Nakamurella multipartita type strain (Y-104).</title>
        <authorList>
            <person name="Tice H."/>
            <person name="Mayilraj S."/>
            <person name="Sims D."/>
            <person name="Lapidus A."/>
            <person name="Nolan M."/>
            <person name="Lucas S."/>
            <person name="Glavina Del Rio T."/>
            <person name="Copeland A."/>
            <person name="Cheng J.F."/>
            <person name="Meincke L."/>
            <person name="Bruce D."/>
            <person name="Goodwin L."/>
            <person name="Pitluck S."/>
            <person name="Ivanova N."/>
            <person name="Mavromatis K."/>
            <person name="Ovchinnikova G."/>
            <person name="Pati A."/>
            <person name="Chen A."/>
            <person name="Palaniappan K."/>
            <person name="Land M."/>
            <person name="Hauser L."/>
            <person name="Chang Y.J."/>
            <person name="Jeffries C.D."/>
            <person name="Detter J.C."/>
            <person name="Brettin T."/>
            <person name="Rohde M."/>
            <person name="Goker M."/>
            <person name="Bristow J."/>
            <person name="Eisen J.A."/>
            <person name="Markowitz V."/>
            <person name="Hugenholtz P."/>
            <person name="Kyrpides N.C."/>
            <person name="Klenk H.P."/>
            <person name="Chen F."/>
        </authorList>
    </citation>
    <scope>NUCLEOTIDE SEQUENCE [LARGE SCALE GENOMIC DNA]</scope>
    <source>
        <strain evidence="8">ATCC 700099 / DSM 44233 / CIP 104796 / JCM 9543 / NBRC 105858 / Y-104</strain>
    </source>
</reference>
<dbReference type="SUPFAM" id="SSF52172">
    <property type="entry name" value="CheY-like"/>
    <property type="match status" value="1"/>
</dbReference>
<keyword evidence="2" id="KW-0805">Transcription regulation</keyword>
<feature type="modified residue" description="4-aspartylphosphate" evidence="5">
    <location>
        <position position="52"/>
    </location>
</feature>
<dbReference type="HOGENOM" id="CLU_000445_90_0_11"/>
<dbReference type="CDD" id="cd17535">
    <property type="entry name" value="REC_NarL-like"/>
    <property type="match status" value="1"/>
</dbReference>